<proteinExistence type="predicted"/>
<dbReference type="InterPro" id="IPR025688">
    <property type="entry name" value="PGDYG_prot"/>
</dbReference>
<dbReference type="Pfam" id="PF14083">
    <property type="entry name" value="PGDYG"/>
    <property type="match status" value="1"/>
</dbReference>
<reference evidence="1 2" key="1">
    <citation type="submission" date="2018-10" db="EMBL/GenBank/DDBJ databases">
        <title>Robbsia sp. DHC34, isolated from soil.</title>
        <authorList>
            <person name="Gao Z.-H."/>
            <person name="Qiu L.-H."/>
        </authorList>
    </citation>
    <scope>NUCLEOTIDE SEQUENCE [LARGE SCALE GENOMIC DNA]</scope>
    <source>
        <strain evidence="1 2">DHC34</strain>
    </source>
</reference>
<organism evidence="1 2">
    <name type="scientific">Pararobbsia silviterrae</name>
    <dbReference type="NCBI Taxonomy" id="1792498"/>
    <lineage>
        <taxon>Bacteria</taxon>
        <taxon>Pseudomonadati</taxon>
        <taxon>Pseudomonadota</taxon>
        <taxon>Betaproteobacteria</taxon>
        <taxon>Burkholderiales</taxon>
        <taxon>Burkholderiaceae</taxon>
        <taxon>Pararobbsia</taxon>
    </lineage>
</organism>
<comment type="caution">
    <text evidence="1">The sequence shown here is derived from an EMBL/GenBank/DDBJ whole genome shotgun (WGS) entry which is preliminary data.</text>
</comment>
<evidence type="ECO:0000313" key="2">
    <source>
        <dbReference type="Proteomes" id="UP000270342"/>
    </source>
</evidence>
<dbReference type="EMBL" id="RBZU01000001">
    <property type="protein sequence ID" value="RKP58580.1"/>
    <property type="molecule type" value="Genomic_DNA"/>
</dbReference>
<accession>A0A494YA31</accession>
<protein>
    <recommendedName>
        <fullName evidence="3">PGDYG protein</fullName>
    </recommendedName>
</protein>
<gene>
    <name evidence="1" type="ORF">D7S86_01130</name>
</gene>
<evidence type="ECO:0000313" key="1">
    <source>
        <dbReference type="EMBL" id="RKP58580.1"/>
    </source>
</evidence>
<dbReference type="RefSeq" id="WP_121082345.1">
    <property type="nucleotide sequence ID" value="NZ_RBZU01000001.1"/>
</dbReference>
<name>A0A494YA31_9BURK</name>
<dbReference type="Proteomes" id="UP000270342">
    <property type="component" value="Unassembled WGS sequence"/>
</dbReference>
<evidence type="ECO:0008006" key="3">
    <source>
        <dbReference type="Google" id="ProtNLM"/>
    </source>
</evidence>
<sequence length="143" mass="15959">MLALDTIDLRDDPDAHEYVKDEIVTVAFAREDGELLSREGPNRYRAGDALITGSTGDRWSVTRDRFDLKYVPVAPTLAGGDGPYRARPVAVLAKQIHEPFSIARVAGGDRLKGVAHDWVMQYAPGDYGLVENARFKQVYRRKV</sequence>
<dbReference type="OrthoDB" id="8967783at2"/>
<dbReference type="AlphaFoldDB" id="A0A494YA31"/>
<keyword evidence="2" id="KW-1185">Reference proteome</keyword>